<evidence type="ECO:0000313" key="1">
    <source>
        <dbReference type="EMBL" id="KZV30601.1"/>
    </source>
</evidence>
<dbReference type="Proteomes" id="UP000250235">
    <property type="component" value="Unassembled WGS sequence"/>
</dbReference>
<evidence type="ECO:0000313" key="2">
    <source>
        <dbReference type="Proteomes" id="UP000250235"/>
    </source>
</evidence>
<protein>
    <submittedName>
        <fullName evidence="1">ABC transporter A family member 2-like</fullName>
    </submittedName>
</protein>
<accession>A0A2Z7B8Y3</accession>
<proteinExistence type="predicted"/>
<sequence length="221" mass="24738">MIVDSFASGSFSLCWCTVQPTSTPTALQSSSSSFNNSSLNSLCSNSILYFVNCFATGCLFNCCDWILCAWLQFFATSAFLASGFHVDWICNSTVSYDWIHCSSRLLPAGFIIANHQLNLNAKEKRCRINLFKRHRFAIANFEYARLVALFLFTSMTACATADLSSSADYNDVTDYIIIDGPLRCSSWFPFLLLALATGSYRSNWFTMLQLVQIGLRLITNN</sequence>
<reference evidence="1 2" key="1">
    <citation type="journal article" date="2015" name="Proc. Natl. Acad. Sci. U.S.A.">
        <title>The resurrection genome of Boea hygrometrica: A blueprint for survival of dehydration.</title>
        <authorList>
            <person name="Xiao L."/>
            <person name="Yang G."/>
            <person name="Zhang L."/>
            <person name="Yang X."/>
            <person name="Zhao S."/>
            <person name="Ji Z."/>
            <person name="Zhou Q."/>
            <person name="Hu M."/>
            <person name="Wang Y."/>
            <person name="Chen M."/>
            <person name="Xu Y."/>
            <person name="Jin H."/>
            <person name="Xiao X."/>
            <person name="Hu G."/>
            <person name="Bao F."/>
            <person name="Hu Y."/>
            <person name="Wan P."/>
            <person name="Li L."/>
            <person name="Deng X."/>
            <person name="Kuang T."/>
            <person name="Xiang C."/>
            <person name="Zhu J.K."/>
            <person name="Oliver M.J."/>
            <person name="He Y."/>
        </authorList>
    </citation>
    <scope>NUCLEOTIDE SEQUENCE [LARGE SCALE GENOMIC DNA]</scope>
    <source>
        <strain evidence="2">cv. XS01</strain>
    </source>
</reference>
<keyword evidence="2" id="KW-1185">Reference proteome</keyword>
<gene>
    <name evidence="1" type="ORF">F511_16715</name>
</gene>
<organism evidence="1 2">
    <name type="scientific">Dorcoceras hygrometricum</name>
    <dbReference type="NCBI Taxonomy" id="472368"/>
    <lineage>
        <taxon>Eukaryota</taxon>
        <taxon>Viridiplantae</taxon>
        <taxon>Streptophyta</taxon>
        <taxon>Embryophyta</taxon>
        <taxon>Tracheophyta</taxon>
        <taxon>Spermatophyta</taxon>
        <taxon>Magnoliopsida</taxon>
        <taxon>eudicotyledons</taxon>
        <taxon>Gunneridae</taxon>
        <taxon>Pentapetalae</taxon>
        <taxon>asterids</taxon>
        <taxon>lamiids</taxon>
        <taxon>Lamiales</taxon>
        <taxon>Gesneriaceae</taxon>
        <taxon>Didymocarpoideae</taxon>
        <taxon>Trichosporeae</taxon>
        <taxon>Loxocarpinae</taxon>
        <taxon>Dorcoceras</taxon>
    </lineage>
</organism>
<dbReference type="AlphaFoldDB" id="A0A2Z7B8Y3"/>
<name>A0A2Z7B8Y3_9LAMI</name>
<dbReference type="EMBL" id="KV008234">
    <property type="protein sequence ID" value="KZV30601.1"/>
    <property type="molecule type" value="Genomic_DNA"/>
</dbReference>